<dbReference type="Proteomes" id="UP001489004">
    <property type="component" value="Unassembled WGS sequence"/>
</dbReference>
<dbReference type="InterPro" id="IPR001932">
    <property type="entry name" value="PPM-type_phosphatase-like_dom"/>
</dbReference>
<dbReference type="InterPro" id="IPR015655">
    <property type="entry name" value="PP2C"/>
</dbReference>
<dbReference type="AlphaFoldDB" id="A0AAW1PJK9"/>
<feature type="compositionally biased region" description="Low complexity" evidence="1">
    <location>
        <begin position="91"/>
        <end position="101"/>
    </location>
</feature>
<evidence type="ECO:0000256" key="1">
    <source>
        <dbReference type="SAM" id="MobiDB-lite"/>
    </source>
</evidence>
<dbReference type="EMBL" id="JALJOR010000011">
    <property type="protein sequence ID" value="KAK9808640.1"/>
    <property type="molecule type" value="Genomic_DNA"/>
</dbReference>
<feature type="compositionally biased region" description="Basic residues" evidence="1">
    <location>
        <begin position="52"/>
        <end position="61"/>
    </location>
</feature>
<name>A0AAW1PJK9_9CHLO</name>
<proteinExistence type="predicted"/>
<organism evidence="3 4">
    <name type="scientific">[Myrmecia] bisecta</name>
    <dbReference type="NCBI Taxonomy" id="41462"/>
    <lineage>
        <taxon>Eukaryota</taxon>
        <taxon>Viridiplantae</taxon>
        <taxon>Chlorophyta</taxon>
        <taxon>core chlorophytes</taxon>
        <taxon>Trebouxiophyceae</taxon>
        <taxon>Trebouxiales</taxon>
        <taxon>Trebouxiaceae</taxon>
        <taxon>Myrmecia</taxon>
    </lineage>
</organism>
<evidence type="ECO:0000259" key="2">
    <source>
        <dbReference type="PROSITE" id="PS51746"/>
    </source>
</evidence>
<dbReference type="SMART" id="SM00332">
    <property type="entry name" value="PP2Cc"/>
    <property type="match status" value="1"/>
</dbReference>
<gene>
    <name evidence="3" type="ORF">WJX72_001084</name>
</gene>
<dbReference type="SUPFAM" id="SSF81606">
    <property type="entry name" value="PP2C-like"/>
    <property type="match status" value="1"/>
</dbReference>
<dbReference type="GO" id="GO:0004722">
    <property type="term" value="F:protein serine/threonine phosphatase activity"/>
    <property type="evidence" value="ECO:0007669"/>
    <property type="project" value="InterPro"/>
</dbReference>
<feature type="region of interest" description="Disordered" evidence="1">
    <location>
        <begin position="1"/>
        <end position="133"/>
    </location>
</feature>
<dbReference type="InterPro" id="IPR036457">
    <property type="entry name" value="PPM-type-like_dom_sf"/>
</dbReference>
<dbReference type="Gene3D" id="3.60.40.10">
    <property type="entry name" value="PPM-type phosphatase domain"/>
    <property type="match status" value="1"/>
</dbReference>
<protein>
    <recommendedName>
        <fullName evidence="2">PPM-type phosphatase domain-containing protein</fullName>
    </recommendedName>
</protein>
<accession>A0AAW1PJK9</accession>
<dbReference type="PROSITE" id="PS51746">
    <property type="entry name" value="PPM_2"/>
    <property type="match status" value="1"/>
</dbReference>
<comment type="caution">
    <text evidence="3">The sequence shown here is derived from an EMBL/GenBank/DDBJ whole genome shotgun (WGS) entry which is preliminary data.</text>
</comment>
<evidence type="ECO:0000313" key="4">
    <source>
        <dbReference type="Proteomes" id="UP001489004"/>
    </source>
</evidence>
<sequence>MGCGSSVPVAAKAEEDRANNLPAGKQQKGPANDEGAPGEIKSTVEPNEATKAKSKSTRARRLSYVQNESGDSGAPAEDVAESPDAPRPGSTTAVRAANNNTRVRRLSYVTNDPNVPAQLAADGPDAGELGGEGAAQLEPQNMRSPLPQAASGQTSGGIHCTMACMSRAGREPGFKKQNQDNCFAFEKYITAEQSLFGAFDGHGPNGHLVSGYVKQHLPIMLVNHLSLEADTKTALQKGFLEVDKALASSRIDCEFSGSTAVVSFLQGKTLTTAWVGDSRGVLGRASKKGGYEAVNLTTDHKPTLPEEKARIIAANGRCERLVDELGQPIGPFRVWLQYAWIPGLAMSRALGDVLAHQVGVTSQPECSVIELTPVDKFIVLASDGVWEFIESQEAIDLIGACETVEEGCRQLVDEAYQRWLVEEEGVVDDITAVVVKFNYTE</sequence>
<feature type="domain" description="PPM-type phosphatase" evidence="2">
    <location>
        <begin position="159"/>
        <end position="437"/>
    </location>
</feature>
<keyword evidence="4" id="KW-1185">Reference proteome</keyword>
<dbReference type="PANTHER" id="PTHR47992">
    <property type="entry name" value="PROTEIN PHOSPHATASE"/>
    <property type="match status" value="1"/>
</dbReference>
<dbReference type="Pfam" id="PF00481">
    <property type="entry name" value="PP2C"/>
    <property type="match status" value="1"/>
</dbReference>
<dbReference type="FunFam" id="3.60.40.10:FF:000051">
    <property type="entry name" value="Protein phosphatase 2C-like protein"/>
    <property type="match status" value="1"/>
</dbReference>
<dbReference type="CDD" id="cd00143">
    <property type="entry name" value="PP2Cc"/>
    <property type="match status" value="1"/>
</dbReference>
<reference evidence="3 4" key="1">
    <citation type="journal article" date="2024" name="Nat. Commun.">
        <title>Phylogenomics reveals the evolutionary origins of lichenization in chlorophyte algae.</title>
        <authorList>
            <person name="Puginier C."/>
            <person name="Libourel C."/>
            <person name="Otte J."/>
            <person name="Skaloud P."/>
            <person name="Haon M."/>
            <person name="Grisel S."/>
            <person name="Petersen M."/>
            <person name="Berrin J.G."/>
            <person name="Delaux P.M."/>
            <person name="Dal Grande F."/>
            <person name="Keller J."/>
        </authorList>
    </citation>
    <scope>NUCLEOTIDE SEQUENCE [LARGE SCALE GENOMIC DNA]</scope>
    <source>
        <strain evidence="3 4">SAG 2043</strain>
    </source>
</reference>
<evidence type="ECO:0000313" key="3">
    <source>
        <dbReference type="EMBL" id="KAK9808640.1"/>
    </source>
</evidence>